<dbReference type="Gene3D" id="3.30.70.1990">
    <property type="match status" value="1"/>
</dbReference>
<dbReference type="InterPro" id="IPR002937">
    <property type="entry name" value="Amino_oxidase"/>
</dbReference>
<dbReference type="PRINTS" id="PR00419">
    <property type="entry name" value="ADXRDTASE"/>
</dbReference>
<reference evidence="3" key="1">
    <citation type="submission" date="2022-10" db="EMBL/GenBank/DDBJ databases">
        <authorList>
            <person name="Chen Y."/>
            <person name="Dougan E. K."/>
            <person name="Chan C."/>
            <person name="Rhodes N."/>
            <person name="Thang M."/>
        </authorList>
    </citation>
    <scope>NUCLEOTIDE SEQUENCE</scope>
</reference>
<dbReference type="Gene3D" id="1.10.405.20">
    <property type="match status" value="1"/>
</dbReference>
<feature type="signal peptide" evidence="1">
    <location>
        <begin position="1"/>
        <end position="17"/>
    </location>
</feature>
<reference evidence="4" key="2">
    <citation type="submission" date="2024-04" db="EMBL/GenBank/DDBJ databases">
        <authorList>
            <person name="Chen Y."/>
            <person name="Shah S."/>
            <person name="Dougan E. K."/>
            <person name="Thang M."/>
            <person name="Chan C."/>
        </authorList>
    </citation>
    <scope>NUCLEOTIDE SEQUENCE [LARGE SCALE GENOMIC DNA]</scope>
</reference>
<dbReference type="EMBL" id="CAMXCT010000132">
    <property type="protein sequence ID" value="CAI3974395.1"/>
    <property type="molecule type" value="Genomic_DNA"/>
</dbReference>
<comment type="caution">
    <text evidence="3">The sequence shown here is derived from an EMBL/GenBank/DDBJ whole genome shotgun (WGS) entry which is preliminary data.</text>
</comment>
<gene>
    <name evidence="3" type="ORF">C1SCF055_LOCUS2800</name>
</gene>
<sequence length="604" mass="68161">MAFRFLLLTILAVQSAAVRFGVDLANGKAHGQPPFKKSDRIAIVGAGPAGVHMASRLKQMGYTKTVLFERSDRVGGKSLTLYLNDTGECIQQKDKTGQMDTKSCVAHDMGTCFLHNGYHSIVDLVNEYNLTTTVAPEGRAMFSHFAKDSFSSQSMQEFVTSSIMDGVKKGTIKVPWYALTTKLKVLGALISAVKQYNILHESLLGKVEFSMPPRLNASTLQKINMTFAEFLEKNDLHALSGFLMFAHAAQGYGYVTSIPALYGLWWISPELLNGYVQMSFRQQLEKIADYTTKNKAGRICQSMRGCWVRGLVSWLVGGEAGAVKRTTTMLPEGYQKIWTTIAEKDGLDVRFGVDILEQGIDRQLASSSNTPIVIKYTQNGEQKTEEFQFLIYSGPHAHAKKYVKDLADQEQSIFSKLKSFVLATTLYASPPVKDYTDESHQLPIMYSADKMADSSQDGSWYADRYDDDIFAGVWNPTMQPRVGYQFYENYESDDSLKDTDRTPLRNKRMSLAPAVLHRFKQELAKQLVTNVTIIRQYPWPYFHHFEQEAIQEGMPWDLFEMQGERKTWWIGASACFESVHDVTNYNLMLLSKYMGAQFEAGRIV</sequence>
<dbReference type="Gene3D" id="3.50.50.60">
    <property type="entry name" value="FAD/NAD(P)-binding domain"/>
    <property type="match status" value="1"/>
</dbReference>
<evidence type="ECO:0000313" key="4">
    <source>
        <dbReference type="EMBL" id="CAL1127770.1"/>
    </source>
</evidence>
<dbReference type="GO" id="GO:0016491">
    <property type="term" value="F:oxidoreductase activity"/>
    <property type="evidence" value="ECO:0007669"/>
    <property type="project" value="InterPro"/>
</dbReference>
<evidence type="ECO:0000313" key="6">
    <source>
        <dbReference type="Proteomes" id="UP001152797"/>
    </source>
</evidence>
<dbReference type="SUPFAM" id="SSF51905">
    <property type="entry name" value="FAD/NAD(P)-binding domain"/>
    <property type="match status" value="1"/>
</dbReference>
<dbReference type="InterPro" id="IPR036188">
    <property type="entry name" value="FAD/NAD-bd_sf"/>
</dbReference>
<organism evidence="3">
    <name type="scientific">Cladocopium goreaui</name>
    <dbReference type="NCBI Taxonomy" id="2562237"/>
    <lineage>
        <taxon>Eukaryota</taxon>
        <taxon>Sar</taxon>
        <taxon>Alveolata</taxon>
        <taxon>Dinophyceae</taxon>
        <taxon>Suessiales</taxon>
        <taxon>Symbiodiniaceae</taxon>
        <taxon>Cladocopium</taxon>
    </lineage>
</organism>
<keyword evidence="6" id="KW-1185">Reference proteome</keyword>
<evidence type="ECO:0000259" key="2">
    <source>
        <dbReference type="Pfam" id="PF01593"/>
    </source>
</evidence>
<feature type="domain" description="Amine oxidase" evidence="2">
    <location>
        <begin position="49"/>
        <end position="437"/>
    </location>
</feature>
<feature type="chain" id="PRO_5043269538" evidence="1">
    <location>
        <begin position="18"/>
        <end position="604"/>
    </location>
</feature>
<proteinExistence type="predicted"/>
<dbReference type="OrthoDB" id="5046242at2759"/>
<dbReference type="EMBL" id="CAMXCT030000132">
    <property type="protein sequence ID" value="CAL4761707.1"/>
    <property type="molecule type" value="Genomic_DNA"/>
</dbReference>
<evidence type="ECO:0000256" key="1">
    <source>
        <dbReference type="SAM" id="SignalP"/>
    </source>
</evidence>
<dbReference type="Pfam" id="PF01593">
    <property type="entry name" value="Amino_oxidase"/>
    <property type="match status" value="1"/>
</dbReference>
<name>A0A9P1BKN1_9DINO</name>
<dbReference type="EMBL" id="CAMXCT020000132">
    <property type="protein sequence ID" value="CAL1127770.1"/>
    <property type="molecule type" value="Genomic_DNA"/>
</dbReference>
<dbReference type="AlphaFoldDB" id="A0A9P1BKN1"/>
<protein>
    <submittedName>
        <fullName evidence="5">Amine oxidase domain-containing protein</fullName>
    </submittedName>
</protein>
<evidence type="ECO:0000313" key="5">
    <source>
        <dbReference type="EMBL" id="CAL4761707.1"/>
    </source>
</evidence>
<dbReference type="Proteomes" id="UP001152797">
    <property type="component" value="Unassembled WGS sequence"/>
</dbReference>
<keyword evidence="1" id="KW-0732">Signal</keyword>
<evidence type="ECO:0000313" key="3">
    <source>
        <dbReference type="EMBL" id="CAI3974395.1"/>
    </source>
</evidence>
<accession>A0A9P1BKN1</accession>